<dbReference type="RefSeq" id="WP_022523426.1">
    <property type="nucleotide sequence ID" value="NZ_CP054580.1"/>
</dbReference>
<proteinExistence type="predicted"/>
<dbReference type="Proteomes" id="UP000509761">
    <property type="component" value="Chromosome"/>
</dbReference>
<reference evidence="2 3" key="1">
    <citation type="submission" date="2019-12" db="EMBL/GenBank/DDBJ databases">
        <title>Genome sequencing and assembly of endphytes of Porphyra tenera.</title>
        <authorList>
            <person name="Park J.M."/>
            <person name="Shin R."/>
            <person name="Jo S.H."/>
        </authorList>
    </citation>
    <scope>NUCLEOTIDE SEQUENCE [LARGE SCALE GENOMIC DNA]</scope>
    <source>
        <strain evidence="2 3">GPM3</strain>
    </source>
</reference>
<keyword evidence="3" id="KW-1185">Reference proteome</keyword>
<name>A0AAP9NKG5_9GAMM</name>
<protein>
    <recommendedName>
        <fullName evidence="1">RES domain-containing protein</fullName>
    </recommendedName>
</protein>
<dbReference type="InterPro" id="IPR014914">
    <property type="entry name" value="RES_dom"/>
</dbReference>
<accession>A0AAP9NKG5</accession>
<gene>
    <name evidence="2" type="ORF">FX987_01301</name>
</gene>
<dbReference type="Pfam" id="PF08808">
    <property type="entry name" value="RES"/>
    <property type="match status" value="1"/>
</dbReference>
<evidence type="ECO:0000259" key="1">
    <source>
        <dbReference type="Pfam" id="PF08808"/>
    </source>
</evidence>
<dbReference type="EMBL" id="CP054580">
    <property type="protein sequence ID" value="QKS23542.1"/>
    <property type="molecule type" value="Genomic_DNA"/>
</dbReference>
<dbReference type="AlphaFoldDB" id="A0AAP9NKG5"/>
<organism evidence="2 3">
    <name type="scientific">Vreelandella titanicae</name>
    <dbReference type="NCBI Taxonomy" id="664683"/>
    <lineage>
        <taxon>Bacteria</taxon>
        <taxon>Pseudomonadati</taxon>
        <taxon>Pseudomonadota</taxon>
        <taxon>Gammaproteobacteria</taxon>
        <taxon>Oceanospirillales</taxon>
        <taxon>Halomonadaceae</taxon>
        <taxon>Vreelandella</taxon>
    </lineage>
</organism>
<evidence type="ECO:0000313" key="2">
    <source>
        <dbReference type="EMBL" id="QKS23542.1"/>
    </source>
</evidence>
<sequence length="257" mass="29616">MLRKHVRGIILEDIVPTLSERIPNHYDCIENDLSNSISLSEILKRFTYNNDRVIEKLIFLLCKTAPDFFQEKGRYKETLDDVLIKTYKEEAIDEWHKLSKEVKHTRRFTNTKATRFYESLIDACNFHVEKNSADFNAALTKIDKGTSLFRGRIVKGETHKNTIKSNLKKELGAPPESLATSNRMSPSGISFMYTSGDHETAIAELRPYVSDIIAIGEFISTKDLNFFDFTLLDNVRQKKPIFWKTLKKASPLKIDTC</sequence>
<feature type="domain" description="RES" evidence="1">
    <location>
        <begin position="175"/>
        <end position="230"/>
    </location>
</feature>
<evidence type="ECO:0000313" key="3">
    <source>
        <dbReference type="Proteomes" id="UP000509761"/>
    </source>
</evidence>